<comment type="similarity">
    <text evidence="11">Belongs to the inward rectifier-type potassium channel (TC 1.A.2.1) family.</text>
</comment>
<evidence type="ECO:0000256" key="1">
    <source>
        <dbReference type="ARBA" id="ARBA00004141"/>
    </source>
</evidence>
<evidence type="ECO:0000256" key="12">
    <source>
        <dbReference type="SAM" id="Phobius"/>
    </source>
</evidence>
<evidence type="ECO:0000313" key="16">
    <source>
        <dbReference type="RefSeq" id="XP_030766865.1"/>
    </source>
</evidence>
<keyword evidence="10 11" id="KW-0407">Ion channel</keyword>
<keyword evidence="7 12" id="KW-1133">Transmembrane helix</keyword>
<sequence length="403" mass="46612">MTVERDELLKFINNDSDQNFNFPVIFTTRSLSRNSKHDALRRNVSIQSSQYRKSDARLVNKRGRTKLYFKKIPHKSIKFARDLWNTLVMMQWRWLLLVVALVNLVAYLCCGILFYYDSWFSGDFDNSSDHLVCIEGVNKISNFFMLGIETMTTTGYGYMHPTENCSLFYVVLTFSTLTSIFIDGMFISVVYAKLNRIKDQNVYGKIFSRKAVIAMRNGSLCLIVRVNDREGKHWITSDIRMYLIKESVSEEDVIDKHFVTELETQPYGMLFWPIDVVHEINCKSPLWQVSARDLMTNKLEIVVVVSGSSVKTGQSTKSQTSYLNKEIMWGYRFAPCLEHNAAKKEYVVNKRLFNTTVPQEVPLCSAKVLDSLQKHINERRSLNVDLLNGQTDCGRNLLKTNEI</sequence>
<keyword evidence="8 11" id="KW-0406">Ion transport</keyword>
<name>A0A6J2YVI8_SITOR</name>
<evidence type="ECO:0000259" key="14">
    <source>
        <dbReference type="Pfam" id="PF17655"/>
    </source>
</evidence>
<dbReference type="SUPFAM" id="SSF81296">
    <property type="entry name" value="E set domains"/>
    <property type="match status" value="1"/>
</dbReference>
<evidence type="ECO:0000256" key="3">
    <source>
        <dbReference type="ARBA" id="ARBA00022538"/>
    </source>
</evidence>
<dbReference type="Proteomes" id="UP000504635">
    <property type="component" value="Unplaced"/>
</dbReference>
<evidence type="ECO:0000256" key="8">
    <source>
        <dbReference type="ARBA" id="ARBA00023065"/>
    </source>
</evidence>
<keyword evidence="6 11" id="KW-0630">Potassium</keyword>
<dbReference type="InterPro" id="IPR014756">
    <property type="entry name" value="Ig_E-set"/>
</dbReference>
<evidence type="ECO:0000256" key="10">
    <source>
        <dbReference type="ARBA" id="ARBA00023303"/>
    </source>
</evidence>
<keyword evidence="15" id="KW-1185">Reference proteome</keyword>
<evidence type="ECO:0000256" key="11">
    <source>
        <dbReference type="RuleBase" id="RU003822"/>
    </source>
</evidence>
<dbReference type="KEGG" id="soy:115890698"/>
<evidence type="ECO:0000256" key="9">
    <source>
        <dbReference type="ARBA" id="ARBA00023136"/>
    </source>
</evidence>
<keyword evidence="9 12" id="KW-0472">Membrane</keyword>
<dbReference type="GO" id="GO:0005242">
    <property type="term" value="F:inward rectifier potassium channel activity"/>
    <property type="evidence" value="ECO:0007669"/>
    <property type="project" value="InterPro"/>
</dbReference>
<evidence type="ECO:0000256" key="5">
    <source>
        <dbReference type="ARBA" id="ARBA00022882"/>
    </source>
</evidence>
<dbReference type="InterPro" id="IPR016449">
    <property type="entry name" value="K_chnl_inward-rec_Kir"/>
</dbReference>
<dbReference type="InterPro" id="IPR013518">
    <property type="entry name" value="K_chnl_inward-rec_Kir_cyto"/>
</dbReference>
<dbReference type="PRINTS" id="PR01320">
    <property type="entry name" value="KIRCHANNEL"/>
</dbReference>
<dbReference type="GO" id="GO:0034702">
    <property type="term" value="C:monoatomic ion channel complex"/>
    <property type="evidence" value="ECO:0007669"/>
    <property type="project" value="UniProtKB-KW"/>
</dbReference>
<reference evidence="16" key="1">
    <citation type="submission" date="2025-08" db="UniProtKB">
        <authorList>
            <consortium name="RefSeq"/>
        </authorList>
    </citation>
    <scope>IDENTIFICATION</scope>
    <source>
        <tissue evidence="16">Gonads</tissue>
    </source>
</reference>
<dbReference type="InParanoid" id="A0A6J2YVI8"/>
<evidence type="ECO:0000313" key="15">
    <source>
        <dbReference type="Proteomes" id="UP000504635"/>
    </source>
</evidence>
<evidence type="ECO:0000259" key="13">
    <source>
        <dbReference type="Pfam" id="PF01007"/>
    </source>
</evidence>
<comment type="subcellular location">
    <subcellularLocation>
        <location evidence="1 11">Membrane</location>
        <topology evidence="1 11">Multi-pass membrane protein</topology>
    </subcellularLocation>
</comment>
<accession>A0A6J2YVI8</accession>
<dbReference type="GO" id="GO:0005886">
    <property type="term" value="C:plasma membrane"/>
    <property type="evidence" value="ECO:0007669"/>
    <property type="project" value="TreeGrafter"/>
</dbReference>
<dbReference type="InterPro" id="IPR041647">
    <property type="entry name" value="IRK_C"/>
</dbReference>
<feature type="domain" description="Potassium channel inwardly rectifying transmembrane" evidence="13">
    <location>
        <begin position="59"/>
        <end position="196"/>
    </location>
</feature>
<proteinExistence type="inferred from homology"/>
<organism evidence="15 16">
    <name type="scientific">Sitophilus oryzae</name>
    <name type="common">Rice weevil</name>
    <name type="synonym">Curculio oryzae</name>
    <dbReference type="NCBI Taxonomy" id="7048"/>
    <lineage>
        <taxon>Eukaryota</taxon>
        <taxon>Metazoa</taxon>
        <taxon>Ecdysozoa</taxon>
        <taxon>Arthropoda</taxon>
        <taxon>Hexapoda</taxon>
        <taxon>Insecta</taxon>
        <taxon>Pterygota</taxon>
        <taxon>Neoptera</taxon>
        <taxon>Endopterygota</taxon>
        <taxon>Coleoptera</taxon>
        <taxon>Polyphaga</taxon>
        <taxon>Cucujiformia</taxon>
        <taxon>Curculionidae</taxon>
        <taxon>Dryophthorinae</taxon>
        <taxon>Sitophilus</taxon>
    </lineage>
</organism>
<evidence type="ECO:0000256" key="6">
    <source>
        <dbReference type="ARBA" id="ARBA00022958"/>
    </source>
</evidence>
<protein>
    <submittedName>
        <fullName evidence="16">Inward rectifier potassium channel 2-like</fullName>
    </submittedName>
</protein>
<dbReference type="RefSeq" id="XP_030766865.1">
    <property type="nucleotide sequence ID" value="XM_030911005.1"/>
</dbReference>
<dbReference type="Pfam" id="PF17655">
    <property type="entry name" value="IRK_C"/>
    <property type="match status" value="1"/>
</dbReference>
<dbReference type="Pfam" id="PF01007">
    <property type="entry name" value="IRK"/>
    <property type="match status" value="1"/>
</dbReference>
<dbReference type="InterPro" id="IPR040445">
    <property type="entry name" value="Kir_TM"/>
</dbReference>
<evidence type="ECO:0000256" key="4">
    <source>
        <dbReference type="ARBA" id="ARBA00022692"/>
    </source>
</evidence>
<keyword evidence="2 11" id="KW-0813">Transport</keyword>
<feature type="domain" description="Inward rectifier potassium channel C-terminal" evidence="14">
    <location>
        <begin position="206"/>
        <end position="372"/>
    </location>
</feature>
<dbReference type="Gene3D" id="2.60.40.1400">
    <property type="entry name" value="G protein-activated inward rectifier potassium channel 1"/>
    <property type="match status" value="1"/>
</dbReference>
<dbReference type="PANTHER" id="PTHR11767">
    <property type="entry name" value="INWARD RECTIFIER POTASSIUM CHANNEL"/>
    <property type="match status" value="1"/>
</dbReference>
<gene>
    <name evidence="16" type="primary">LOC115890698</name>
</gene>
<keyword evidence="5 11" id="KW-0851">Voltage-gated channel</keyword>
<dbReference type="GO" id="GO:1990573">
    <property type="term" value="P:potassium ion import across plasma membrane"/>
    <property type="evidence" value="ECO:0007669"/>
    <property type="project" value="TreeGrafter"/>
</dbReference>
<evidence type="ECO:0000256" key="7">
    <source>
        <dbReference type="ARBA" id="ARBA00022989"/>
    </source>
</evidence>
<dbReference type="GeneID" id="115890698"/>
<evidence type="ECO:0000256" key="2">
    <source>
        <dbReference type="ARBA" id="ARBA00022448"/>
    </source>
</evidence>
<dbReference type="GO" id="GO:0034765">
    <property type="term" value="P:regulation of monoatomic ion transmembrane transport"/>
    <property type="evidence" value="ECO:0007669"/>
    <property type="project" value="TreeGrafter"/>
</dbReference>
<dbReference type="AlphaFoldDB" id="A0A6J2YVI8"/>
<feature type="transmembrane region" description="Helical" evidence="12">
    <location>
        <begin position="167"/>
        <end position="191"/>
    </location>
</feature>
<keyword evidence="3 11" id="KW-0633">Potassium transport</keyword>
<dbReference type="PANTHER" id="PTHR11767:SF113">
    <property type="entry name" value="INWARDLY RECTIFYING POTASSIUM CHANNEL 2, ISOFORM D"/>
    <property type="match status" value="1"/>
</dbReference>
<keyword evidence="4 11" id="KW-0812">Transmembrane</keyword>
<feature type="transmembrane region" description="Helical" evidence="12">
    <location>
        <begin position="94"/>
        <end position="116"/>
    </location>
</feature>
<dbReference type="SUPFAM" id="SSF81324">
    <property type="entry name" value="Voltage-gated potassium channels"/>
    <property type="match status" value="1"/>
</dbReference>
<dbReference type="OrthoDB" id="273257at2759"/>
<dbReference type="Gene3D" id="1.10.287.70">
    <property type="match status" value="1"/>
</dbReference>